<dbReference type="SUPFAM" id="SSF52047">
    <property type="entry name" value="RNI-like"/>
    <property type="match status" value="1"/>
</dbReference>
<dbReference type="Gene3D" id="1.20.1280.50">
    <property type="match status" value="1"/>
</dbReference>
<protein>
    <submittedName>
        <fullName evidence="1">Uncharacterized protein</fullName>
    </submittedName>
</protein>
<dbReference type="AlphaFoldDB" id="A0A5C3NMU7"/>
<sequence length="575" mass="64419">MQCEASPIRFDSAAVVLPANPVERLHAASTSPICDVPYDVLVLIFKHATAVDEPSFAYIIDPNYHWKVPEADLRKAYTEARAVLSIAHICRYWRQTALGTPLLWTRIDSRHRECRAMYMDASKELPVSLCLDTDVDSLATSLYTVPAERLRRLDLNLDSLESDTHVEFLTTRTAPNLECLTMLASDENYDWSEMRCPPARVQLLSGQADALKALALQHLGSWLPSNRFPNLTHLHLSFSVTSGVCTLDILAVLANAPNLVFVFIDRLLRIGDGPVVPGAIALSRLRSLALVDCRYVSAISFLKQLALPEHCVVRLSYLSIYTGPEQEGEPAPLPDAGPLHHATKLDIAASHNEMLLVADSDTSGYWIQAQRDDLRTTWDAWLHELPAMMTLSAITSLHINIDPDHTFWSPVLRHMPAVTELKAFIGETWTGRPLPIDILCAILSEEPVLLPSLRDLYVQGTNNNETVTTLTSESAAFVDMVVYRARAGHRLRRLRVQPDCDSHYGARTATHDPFGSRLAELAANVDDFELLGFGNPLCKYEMRDVWHVDGADRYWKPREEDRACYVLPKMLSYCV</sequence>
<dbReference type="Gene3D" id="3.80.10.10">
    <property type="entry name" value="Ribonuclease Inhibitor"/>
    <property type="match status" value="1"/>
</dbReference>
<keyword evidence="2" id="KW-1185">Reference proteome</keyword>
<accession>A0A5C3NMU7</accession>
<evidence type="ECO:0000313" key="2">
    <source>
        <dbReference type="Proteomes" id="UP000308197"/>
    </source>
</evidence>
<dbReference type="Proteomes" id="UP000308197">
    <property type="component" value="Unassembled WGS sequence"/>
</dbReference>
<evidence type="ECO:0000313" key="1">
    <source>
        <dbReference type="EMBL" id="TFK78555.1"/>
    </source>
</evidence>
<organism evidence="1 2">
    <name type="scientific">Polyporus arcularius HHB13444</name>
    <dbReference type="NCBI Taxonomy" id="1314778"/>
    <lineage>
        <taxon>Eukaryota</taxon>
        <taxon>Fungi</taxon>
        <taxon>Dikarya</taxon>
        <taxon>Basidiomycota</taxon>
        <taxon>Agaricomycotina</taxon>
        <taxon>Agaricomycetes</taxon>
        <taxon>Polyporales</taxon>
        <taxon>Polyporaceae</taxon>
        <taxon>Polyporus</taxon>
    </lineage>
</organism>
<dbReference type="InParanoid" id="A0A5C3NMU7"/>
<reference evidence="1 2" key="1">
    <citation type="journal article" date="2019" name="Nat. Ecol. Evol.">
        <title>Megaphylogeny resolves global patterns of mushroom evolution.</title>
        <authorList>
            <person name="Varga T."/>
            <person name="Krizsan K."/>
            <person name="Foldi C."/>
            <person name="Dima B."/>
            <person name="Sanchez-Garcia M."/>
            <person name="Sanchez-Ramirez S."/>
            <person name="Szollosi G.J."/>
            <person name="Szarkandi J.G."/>
            <person name="Papp V."/>
            <person name="Albert L."/>
            <person name="Andreopoulos W."/>
            <person name="Angelini C."/>
            <person name="Antonin V."/>
            <person name="Barry K.W."/>
            <person name="Bougher N.L."/>
            <person name="Buchanan P."/>
            <person name="Buyck B."/>
            <person name="Bense V."/>
            <person name="Catcheside P."/>
            <person name="Chovatia M."/>
            <person name="Cooper J."/>
            <person name="Damon W."/>
            <person name="Desjardin D."/>
            <person name="Finy P."/>
            <person name="Geml J."/>
            <person name="Haridas S."/>
            <person name="Hughes K."/>
            <person name="Justo A."/>
            <person name="Karasinski D."/>
            <person name="Kautmanova I."/>
            <person name="Kiss B."/>
            <person name="Kocsube S."/>
            <person name="Kotiranta H."/>
            <person name="LaButti K.M."/>
            <person name="Lechner B.E."/>
            <person name="Liimatainen K."/>
            <person name="Lipzen A."/>
            <person name="Lukacs Z."/>
            <person name="Mihaltcheva S."/>
            <person name="Morgado L.N."/>
            <person name="Niskanen T."/>
            <person name="Noordeloos M.E."/>
            <person name="Ohm R.A."/>
            <person name="Ortiz-Santana B."/>
            <person name="Ovrebo C."/>
            <person name="Racz N."/>
            <person name="Riley R."/>
            <person name="Savchenko A."/>
            <person name="Shiryaev A."/>
            <person name="Soop K."/>
            <person name="Spirin V."/>
            <person name="Szebenyi C."/>
            <person name="Tomsovsky M."/>
            <person name="Tulloss R.E."/>
            <person name="Uehling J."/>
            <person name="Grigoriev I.V."/>
            <person name="Vagvolgyi C."/>
            <person name="Papp T."/>
            <person name="Martin F.M."/>
            <person name="Miettinen O."/>
            <person name="Hibbett D.S."/>
            <person name="Nagy L.G."/>
        </authorList>
    </citation>
    <scope>NUCLEOTIDE SEQUENCE [LARGE SCALE GENOMIC DNA]</scope>
    <source>
        <strain evidence="1 2">HHB13444</strain>
    </source>
</reference>
<dbReference type="EMBL" id="ML212465">
    <property type="protein sequence ID" value="TFK78555.1"/>
    <property type="molecule type" value="Genomic_DNA"/>
</dbReference>
<dbReference type="InterPro" id="IPR032675">
    <property type="entry name" value="LRR_dom_sf"/>
</dbReference>
<gene>
    <name evidence="1" type="ORF">K466DRAFT_73337</name>
</gene>
<name>A0A5C3NMU7_9APHY</name>
<proteinExistence type="predicted"/>
<dbReference type="STRING" id="1314778.A0A5C3NMU7"/>